<dbReference type="OrthoDB" id="3211555at2"/>
<comment type="subunit">
    <text evidence="2">Interacts transiently with the RNA polymerase catalytic core formed by RpoA, RpoB, RpoC and RpoZ (2 alpha, 1 beta, 1 beta' and 1 omega subunit) to form the RNA polymerase holoenzyme that can initiate transcription.</text>
</comment>
<dbReference type="Pfam" id="PF08281">
    <property type="entry name" value="Sigma70_r4_2"/>
    <property type="match status" value="1"/>
</dbReference>
<evidence type="ECO:0000259" key="6">
    <source>
        <dbReference type="Pfam" id="PF04542"/>
    </source>
</evidence>
<keyword evidence="9" id="KW-1185">Reference proteome</keyword>
<dbReference type="GO" id="GO:0003677">
    <property type="term" value="F:DNA binding"/>
    <property type="evidence" value="ECO:0007669"/>
    <property type="project" value="InterPro"/>
</dbReference>
<sequence>MGDDHPLHDDFPVQRFEEHRDHLRAVAFRMLGSSAEADDAVQETWMRFARTDTAEVENLRGWLTTVVSRVCLNLLRARRTRREDELDEALHDGVLSDGALHGGVHTASAPEDQAVLADSVGLALQVVLDSLNPAERVAFVLHDLFGVPFERIAPILDRTPEATRQLASRARRRVRGGSPVPDAPLQKTVVDAFLAAAREGRFEDLLEVLDPDIKVVADEAAVATGFAGREVIGAREVAKIFNGQARAAIPVLVDGYVGAMWAPGGSPRSVLAITVEGGRITAMAIMNDPDTIAALELVDI</sequence>
<dbReference type="GO" id="GO:0016987">
    <property type="term" value="F:sigma factor activity"/>
    <property type="evidence" value="ECO:0007669"/>
    <property type="project" value="UniProtKB-KW"/>
</dbReference>
<dbReference type="InterPro" id="IPR013249">
    <property type="entry name" value="RNA_pol_sigma70_r4_t2"/>
</dbReference>
<dbReference type="InterPro" id="IPR036388">
    <property type="entry name" value="WH-like_DNA-bd_sf"/>
</dbReference>
<dbReference type="InterPro" id="IPR013325">
    <property type="entry name" value="RNA_pol_sigma_r2"/>
</dbReference>
<evidence type="ECO:0000256" key="1">
    <source>
        <dbReference type="ARBA" id="ARBA00010641"/>
    </source>
</evidence>
<evidence type="ECO:0000256" key="5">
    <source>
        <dbReference type="ARBA" id="ARBA00023163"/>
    </source>
</evidence>
<dbReference type="InterPro" id="IPR007627">
    <property type="entry name" value="RNA_pol_sigma70_r2"/>
</dbReference>
<dbReference type="InterPro" id="IPR013324">
    <property type="entry name" value="RNA_pol_sigma_r3/r4-like"/>
</dbReference>
<dbReference type="Gene3D" id="1.10.10.10">
    <property type="entry name" value="Winged helix-like DNA-binding domain superfamily/Winged helix DNA-binding domain"/>
    <property type="match status" value="1"/>
</dbReference>
<evidence type="ECO:0000256" key="4">
    <source>
        <dbReference type="ARBA" id="ARBA00023082"/>
    </source>
</evidence>
<comment type="similarity">
    <text evidence="1">Belongs to the sigma-70 factor family. ECF subfamily.</text>
</comment>
<evidence type="ECO:0000256" key="3">
    <source>
        <dbReference type="ARBA" id="ARBA00023015"/>
    </source>
</evidence>
<dbReference type="PANTHER" id="PTHR30173:SF43">
    <property type="entry name" value="ECF RNA POLYMERASE SIGMA FACTOR SIGI-RELATED"/>
    <property type="match status" value="1"/>
</dbReference>
<dbReference type="NCBIfam" id="TIGR02937">
    <property type="entry name" value="sigma70-ECF"/>
    <property type="match status" value="1"/>
</dbReference>
<keyword evidence="5" id="KW-0804">Transcription</keyword>
<keyword evidence="3" id="KW-0805">Transcription regulation</keyword>
<dbReference type="SUPFAM" id="SSF88659">
    <property type="entry name" value="Sigma3 and sigma4 domains of RNA polymerase sigma factors"/>
    <property type="match status" value="1"/>
</dbReference>
<dbReference type="Gene3D" id="1.10.1740.10">
    <property type="match status" value="1"/>
</dbReference>
<protein>
    <submittedName>
        <fullName evidence="8">RNA polymerase, sigma subunit, ECF family</fullName>
    </submittedName>
</protein>
<evidence type="ECO:0000259" key="7">
    <source>
        <dbReference type="Pfam" id="PF08281"/>
    </source>
</evidence>
<feature type="domain" description="RNA polymerase sigma factor 70 region 4 type 2" evidence="7">
    <location>
        <begin position="123"/>
        <end position="173"/>
    </location>
</feature>
<dbReference type="Proteomes" id="UP000198662">
    <property type="component" value="Unassembled WGS sequence"/>
</dbReference>
<dbReference type="EMBL" id="FNGF01000004">
    <property type="protein sequence ID" value="SDL16240.1"/>
    <property type="molecule type" value="Genomic_DNA"/>
</dbReference>
<reference evidence="9" key="1">
    <citation type="submission" date="2016-10" db="EMBL/GenBank/DDBJ databases">
        <authorList>
            <person name="Varghese N."/>
            <person name="Submissions S."/>
        </authorList>
    </citation>
    <scope>NUCLEOTIDE SEQUENCE [LARGE SCALE GENOMIC DNA]</scope>
    <source>
        <strain evidence="9">CGMCC 4.3147</strain>
    </source>
</reference>
<gene>
    <name evidence="8" type="ORF">SAMN05216298_2820</name>
</gene>
<dbReference type="SUPFAM" id="SSF88946">
    <property type="entry name" value="Sigma2 domain of RNA polymerase sigma factors"/>
    <property type="match status" value="1"/>
</dbReference>
<dbReference type="Pfam" id="PF04542">
    <property type="entry name" value="Sigma70_r2"/>
    <property type="match status" value="1"/>
</dbReference>
<dbReference type="RefSeq" id="WP_091049869.1">
    <property type="nucleotide sequence ID" value="NZ_FNGF01000004.1"/>
</dbReference>
<dbReference type="PANTHER" id="PTHR30173">
    <property type="entry name" value="SIGMA 19 FACTOR"/>
    <property type="match status" value="1"/>
</dbReference>
<name>A0A1G9HTG7_9ACTN</name>
<dbReference type="InterPro" id="IPR052704">
    <property type="entry name" value="ECF_Sigma-70_Domain"/>
</dbReference>
<dbReference type="STRING" id="380244.SAMN05216298_2820"/>
<keyword evidence="4" id="KW-0731">Sigma factor</keyword>
<dbReference type="InterPro" id="IPR014284">
    <property type="entry name" value="RNA_pol_sigma-70_dom"/>
</dbReference>
<evidence type="ECO:0000313" key="8">
    <source>
        <dbReference type="EMBL" id="SDL16240.1"/>
    </source>
</evidence>
<feature type="domain" description="RNA polymerase sigma-70 region 2" evidence="6">
    <location>
        <begin position="16"/>
        <end position="79"/>
    </location>
</feature>
<evidence type="ECO:0000256" key="2">
    <source>
        <dbReference type="ARBA" id="ARBA00011344"/>
    </source>
</evidence>
<accession>A0A1G9HTG7</accession>
<dbReference type="SUPFAM" id="SSF54427">
    <property type="entry name" value="NTF2-like"/>
    <property type="match status" value="1"/>
</dbReference>
<evidence type="ECO:0000313" key="9">
    <source>
        <dbReference type="Proteomes" id="UP000198662"/>
    </source>
</evidence>
<proteinExistence type="inferred from homology"/>
<dbReference type="GO" id="GO:0006352">
    <property type="term" value="P:DNA-templated transcription initiation"/>
    <property type="evidence" value="ECO:0007669"/>
    <property type="project" value="InterPro"/>
</dbReference>
<dbReference type="InterPro" id="IPR032710">
    <property type="entry name" value="NTF2-like_dom_sf"/>
</dbReference>
<organism evidence="8 9">
    <name type="scientific">Glycomyces sambucus</name>
    <dbReference type="NCBI Taxonomy" id="380244"/>
    <lineage>
        <taxon>Bacteria</taxon>
        <taxon>Bacillati</taxon>
        <taxon>Actinomycetota</taxon>
        <taxon>Actinomycetes</taxon>
        <taxon>Glycomycetales</taxon>
        <taxon>Glycomycetaceae</taxon>
        <taxon>Glycomyces</taxon>
    </lineage>
</organism>
<dbReference type="AlphaFoldDB" id="A0A1G9HTG7"/>